<evidence type="ECO:0000313" key="2">
    <source>
        <dbReference type="EMBL" id="VVC41077.1"/>
    </source>
</evidence>
<dbReference type="EMBL" id="CABPRJ010001912">
    <property type="protein sequence ID" value="VVC41077.1"/>
    <property type="molecule type" value="Genomic_DNA"/>
</dbReference>
<dbReference type="AlphaFoldDB" id="A0A5E4NBL1"/>
<name>A0A5E4NBL1_9HEMI</name>
<dbReference type="Proteomes" id="UP000325440">
    <property type="component" value="Unassembled WGS sequence"/>
</dbReference>
<evidence type="ECO:0000256" key="1">
    <source>
        <dbReference type="SAM" id="MobiDB-lite"/>
    </source>
</evidence>
<keyword evidence="3" id="KW-1185">Reference proteome</keyword>
<organism evidence="2 3">
    <name type="scientific">Cinara cedri</name>
    <dbReference type="NCBI Taxonomy" id="506608"/>
    <lineage>
        <taxon>Eukaryota</taxon>
        <taxon>Metazoa</taxon>
        <taxon>Ecdysozoa</taxon>
        <taxon>Arthropoda</taxon>
        <taxon>Hexapoda</taxon>
        <taxon>Insecta</taxon>
        <taxon>Pterygota</taxon>
        <taxon>Neoptera</taxon>
        <taxon>Paraneoptera</taxon>
        <taxon>Hemiptera</taxon>
        <taxon>Sternorrhyncha</taxon>
        <taxon>Aphidomorpha</taxon>
        <taxon>Aphidoidea</taxon>
        <taxon>Aphididae</taxon>
        <taxon>Lachninae</taxon>
        <taxon>Cinara</taxon>
    </lineage>
</organism>
<gene>
    <name evidence="2" type="ORF">CINCED_3A023997</name>
</gene>
<protein>
    <submittedName>
        <fullName evidence="2">Uncharacterized protein</fullName>
    </submittedName>
</protein>
<reference evidence="2 3" key="1">
    <citation type="submission" date="2019-08" db="EMBL/GenBank/DDBJ databases">
        <authorList>
            <person name="Alioto T."/>
            <person name="Alioto T."/>
            <person name="Gomez Garrido J."/>
        </authorList>
    </citation>
    <scope>NUCLEOTIDE SEQUENCE [LARGE SCALE GENOMIC DNA]</scope>
</reference>
<evidence type="ECO:0000313" key="3">
    <source>
        <dbReference type="Proteomes" id="UP000325440"/>
    </source>
</evidence>
<proteinExistence type="predicted"/>
<feature type="region of interest" description="Disordered" evidence="1">
    <location>
        <begin position="20"/>
        <end position="54"/>
    </location>
</feature>
<feature type="compositionally biased region" description="Polar residues" evidence="1">
    <location>
        <begin position="27"/>
        <end position="41"/>
    </location>
</feature>
<accession>A0A5E4NBL1</accession>
<sequence>MKTRRMASLEITDEHFDGSRLPRVEHSANTGEQCRPTTSSQDHGRIPKSPKTTLAGITKPRASRRKIEENRTYQLAEKIRLTLKQNLLVMSKTFEIEIPAALAKFLAAMNGCLYIRRKCNVSKVTLSFSSGKSNKWKLIIDSADESRIDEVVEQLNKLSSYMESGGKSV</sequence>